<name>A0ABD2PAN2_9CUCU</name>
<dbReference type="EMBL" id="JABFTP020000185">
    <property type="protein sequence ID" value="KAL3288049.1"/>
    <property type="molecule type" value="Genomic_DNA"/>
</dbReference>
<evidence type="ECO:0000256" key="5">
    <source>
        <dbReference type="SAM" id="Coils"/>
    </source>
</evidence>
<feature type="region of interest" description="Disordered" evidence="6">
    <location>
        <begin position="397"/>
        <end position="428"/>
    </location>
</feature>
<keyword evidence="8" id="KW-1185">Reference proteome</keyword>
<dbReference type="AlphaFoldDB" id="A0ABD2PAN2"/>
<dbReference type="PROSITE" id="PS01013">
    <property type="entry name" value="OSBP"/>
    <property type="match status" value="1"/>
</dbReference>
<dbReference type="Gene3D" id="2.40.160.120">
    <property type="match status" value="1"/>
</dbReference>
<dbReference type="GO" id="GO:0008289">
    <property type="term" value="F:lipid binding"/>
    <property type="evidence" value="ECO:0007669"/>
    <property type="project" value="UniProtKB-KW"/>
</dbReference>
<reference evidence="7 8" key="1">
    <citation type="journal article" date="2021" name="BMC Biol.">
        <title>Horizontally acquired antibacterial genes associated with adaptive radiation of ladybird beetles.</title>
        <authorList>
            <person name="Li H.S."/>
            <person name="Tang X.F."/>
            <person name="Huang Y.H."/>
            <person name="Xu Z.Y."/>
            <person name="Chen M.L."/>
            <person name="Du X.Y."/>
            <person name="Qiu B.Y."/>
            <person name="Chen P.T."/>
            <person name="Zhang W."/>
            <person name="Slipinski A."/>
            <person name="Escalona H.E."/>
            <person name="Waterhouse R.M."/>
            <person name="Zwick A."/>
            <person name="Pang H."/>
        </authorList>
    </citation>
    <scope>NUCLEOTIDE SEQUENCE [LARGE SCALE GENOMIC DNA]</scope>
    <source>
        <strain evidence="7">SYSU2018</strain>
    </source>
</reference>
<dbReference type="Gene3D" id="2.30.29.30">
    <property type="entry name" value="Pleckstrin-homology domain (PH domain)/Phosphotyrosine-binding domain (PTB)"/>
    <property type="match status" value="1"/>
</dbReference>
<dbReference type="GO" id="GO:0120009">
    <property type="term" value="P:intermembrane lipid transfer"/>
    <property type="evidence" value="ECO:0007669"/>
    <property type="project" value="UniProtKB-ARBA"/>
</dbReference>
<dbReference type="InterPro" id="IPR037239">
    <property type="entry name" value="OSBP_sf"/>
</dbReference>
<dbReference type="Gene3D" id="3.30.70.3490">
    <property type="match status" value="1"/>
</dbReference>
<dbReference type="PANTHER" id="PTHR10972:SF203">
    <property type="entry name" value="OXYSTEROL-BINDING PROTEIN HOMOLOG 3"/>
    <property type="match status" value="1"/>
</dbReference>
<comment type="caution">
    <text evidence="7">The sequence shown here is derived from an EMBL/GenBank/DDBJ whole genome shotgun (WGS) entry which is preliminary data.</text>
</comment>
<dbReference type="InterPro" id="IPR011993">
    <property type="entry name" value="PH-like_dom_sf"/>
</dbReference>
<dbReference type="Proteomes" id="UP001516400">
    <property type="component" value="Unassembled WGS sequence"/>
</dbReference>
<keyword evidence="2" id="KW-0446">Lipid-binding</keyword>
<dbReference type="PANTHER" id="PTHR10972">
    <property type="entry name" value="OXYSTEROL-BINDING PROTEIN-RELATED"/>
    <property type="match status" value="1"/>
</dbReference>
<gene>
    <name evidence="7" type="ORF">HHI36_002501</name>
</gene>
<sequence>MLDKGILVYGKGPNEITKGKIHGSVDIGLSVISTKLKRRRIDIDAEEFIYHLKAKTDETFNAWLQQLMGHRLYRQHVLTYGNNIGALFKATDGLRSIPRTPEIVSRDGSLTRGLKGPGGSGRLTFWLQESLNSLEQFQRDAISIDLNLTKLSRILQQLESSAAVHDSASEVLSPNIKKDRRKFGLKKKKSATKGGSVDLTIQFSNKNIDSDNTSPLSTNSLSGISSGPQQIVTTGASSLPVPINIPTPDSLSNTDVISLSSEIQLRDDFVTVAKTVLNSLKTFSFGLNTERERLKNALDSESPPNVNQNIVNLKNSLNQAIQQNTDLRNRLQKIHETSDVTELSLLDHISEGNRPYKNSLSYSSSCVSATEFFDAEDLPNEKGKSDGGGDLDVDLEVQEEESEVRTRSESSSEAGSLSSGEGSISSESDIGQELLPANNLLENTGNQDLTGRRTMLPVPRPPTEGLSLWNLLSRNIGKDLSQISMPVALNEPLNVLQRLCEELEYSELLDKAASLDDPYERMVEIAAFAVSAYASTLSRAGNKPFNPLLGETYECIREDKGFRFLAEQVSHHPPISSCHAESPNFTFWQDARVKTKFWGKSMEFQPLGSIHVLLPKTGDLYTWNKVTTCVHNLFSGQRWVDQYGELNITNGRITCKLTFAKASYWSSKRHEVVGAVYDEAGKPVRRLFGKWSESLYCGVPPSARCIWRAGTLPPNHERYYGFTRFAIELNELGPDSNLLPPTDTRLRPDQRALEEGDLTLAETLKLQLETAQRERRKRREELNLDYEARWFSLSRDDMWQYNGKYWECRKTPGFSNMQFESLW</sequence>
<feature type="coiled-coil region" evidence="5">
    <location>
        <begin position="310"/>
        <end position="337"/>
    </location>
</feature>
<dbReference type="SUPFAM" id="SSF144000">
    <property type="entry name" value="Oxysterol-binding protein-like"/>
    <property type="match status" value="1"/>
</dbReference>
<evidence type="ECO:0000256" key="2">
    <source>
        <dbReference type="ARBA" id="ARBA00023121"/>
    </source>
</evidence>
<organism evidence="7 8">
    <name type="scientific">Cryptolaemus montrouzieri</name>
    <dbReference type="NCBI Taxonomy" id="559131"/>
    <lineage>
        <taxon>Eukaryota</taxon>
        <taxon>Metazoa</taxon>
        <taxon>Ecdysozoa</taxon>
        <taxon>Arthropoda</taxon>
        <taxon>Hexapoda</taxon>
        <taxon>Insecta</taxon>
        <taxon>Pterygota</taxon>
        <taxon>Neoptera</taxon>
        <taxon>Endopterygota</taxon>
        <taxon>Coleoptera</taxon>
        <taxon>Polyphaga</taxon>
        <taxon>Cucujiformia</taxon>
        <taxon>Coccinelloidea</taxon>
        <taxon>Coccinellidae</taxon>
        <taxon>Scymninae</taxon>
        <taxon>Scymnini</taxon>
        <taxon>Cryptolaemus</taxon>
    </lineage>
</organism>
<keyword evidence="4" id="KW-0445">Lipid transport</keyword>
<evidence type="ECO:0000313" key="7">
    <source>
        <dbReference type="EMBL" id="KAL3288049.1"/>
    </source>
</evidence>
<protein>
    <recommendedName>
        <fullName evidence="4">Oxysterol-binding protein</fullName>
    </recommendedName>
</protein>
<evidence type="ECO:0000256" key="6">
    <source>
        <dbReference type="SAM" id="MobiDB-lite"/>
    </source>
</evidence>
<keyword evidence="5" id="KW-0175">Coiled coil</keyword>
<evidence type="ECO:0000256" key="1">
    <source>
        <dbReference type="ARBA" id="ARBA00008842"/>
    </source>
</evidence>
<feature type="compositionally biased region" description="Low complexity" evidence="6">
    <location>
        <begin position="411"/>
        <end position="428"/>
    </location>
</feature>
<dbReference type="InterPro" id="IPR000648">
    <property type="entry name" value="Oxysterol-bd"/>
</dbReference>
<accession>A0ABD2PAN2</accession>
<dbReference type="Pfam" id="PF01237">
    <property type="entry name" value="Oxysterol_BP"/>
    <property type="match status" value="1"/>
</dbReference>
<keyword evidence="4" id="KW-0813">Transport</keyword>
<evidence type="ECO:0000313" key="8">
    <source>
        <dbReference type="Proteomes" id="UP001516400"/>
    </source>
</evidence>
<evidence type="ECO:0000256" key="3">
    <source>
        <dbReference type="RuleBase" id="RU003844"/>
    </source>
</evidence>
<proteinExistence type="inferred from homology"/>
<dbReference type="FunFam" id="2.40.160.120:FF:000001">
    <property type="entry name" value="Oxysterol-binding protein"/>
    <property type="match status" value="1"/>
</dbReference>
<dbReference type="InterPro" id="IPR018494">
    <property type="entry name" value="Oxysterol-bd_CS"/>
</dbReference>
<comment type="similarity">
    <text evidence="1 3">Belongs to the OSBP family.</text>
</comment>
<evidence type="ECO:0000256" key="4">
    <source>
        <dbReference type="RuleBase" id="RU003845"/>
    </source>
</evidence>